<dbReference type="InterPro" id="IPR050177">
    <property type="entry name" value="Lipid_A_modif_metabolic_enz"/>
</dbReference>
<dbReference type="PANTHER" id="PTHR43245:SF55">
    <property type="entry name" value="NAD(P)-BINDING DOMAIN-CONTAINING PROTEIN"/>
    <property type="match status" value="1"/>
</dbReference>
<dbReference type="InterPro" id="IPR036291">
    <property type="entry name" value="NAD(P)-bd_dom_sf"/>
</dbReference>
<evidence type="ECO:0000259" key="1">
    <source>
        <dbReference type="Pfam" id="PF01370"/>
    </source>
</evidence>
<dbReference type="Gene3D" id="3.40.50.720">
    <property type="entry name" value="NAD(P)-binding Rossmann-like Domain"/>
    <property type="match status" value="1"/>
</dbReference>
<dbReference type="PANTHER" id="PTHR43245">
    <property type="entry name" value="BIFUNCTIONAL POLYMYXIN RESISTANCE PROTEIN ARNA"/>
    <property type="match status" value="1"/>
</dbReference>
<dbReference type="EMBL" id="WHJC01000066">
    <property type="protein sequence ID" value="MPQ43422.1"/>
    <property type="molecule type" value="Genomic_DNA"/>
</dbReference>
<dbReference type="Pfam" id="PF01370">
    <property type="entry name" value="Epimerase"/>
    <property type="match status" value="1"/>
</dbReference>
<dbReference type="InterPro" id="IPR001509">
    <property type="entry name" value="Epimerase_deHydtase"/>
</dbReference>
<dbReference type="AlphaFoldDB" id="A0A6I1MMF6"/>
<gene>
    <name evidence="2" type="ORF">GBZ86_06570</name>
</gene>
<proteinExistence type="predicted"/>
<evidence type="ECO:0000313" key="2">
    <source>
        <dbReference type="EMBL" id="MPQ43422.1"/>
    </source>
</evidence>
<name>A0A6I1MMF6_9CLOT</name>
<evidence type="ECO:0000313" key="3">
    <source>
        <dbReference type="Proteomes" id="UP000430345"/>
    </source>
</evidence>
<dbReference type="Proteomes" id="UP000430345">
    <property type="component" value="Unassembled WGS sequence"/>
</dbReference>
<feature type="domain" description="NAD-dependent epimerase/dehydratase" evidence="1">
    <location>
        <begin position="3"/>
        <end position="223"/>
    </location>
</feature>
<dbReference type="OrthoDB" id="142826at2"/>
<keyword evidence="3" id="KW-1185">Reference proteome</keyword>
<reference evidence="2 3" key="1">
    <citation type="submission" date="2019-10" db="EMBL/GenBank/DDBJ databases">
        <title>The Genome Sequence of Clostridium tarantellae Isolated from Fish Brain.</title>
        <authorList>
            <person name="Bano L."/>
            <person name="Kiel M."/>
            <person name="Sales G."/>
            <person name="Doxey A.C."/>
            <person name="Mansfield M.J."/>
            <person name="Schiavone M."/>
            <person name="Rossetto O."/>
            <person name="Pirazzini M."/>
            <person name="Dobrindt U."/>
            <person name="Montecucco C."/>
        </authorList>
    </citation>
    <scope>NUCLEOTIDE SEQUENCE [LARGE SCALE GENOMIC DNA]</scope>
    <source>
        <strain evidence="2 3">DSM 3997</strain>
    </source>
</reference>
<organism evidence="2 3">
    <name type="scientific">Clostridium tarantellae</name>
    <dbReference type="NCBI Taxonomy" id="39493"/>
    <lineage>
        <taxon>Bacteria</taxon>
        <taxon>Bacillati</taxon>
        <taxon>Bacillota</taxon>
        <taxon>Clostridia</taxon>
        <taxon>Eubacteriales</taxon>
        <taxon>Clostridiaceae</taxon>
        <taxon>Clostridium</taxon>
    </lineage>
</organism>
<protein>
    <submittedName>
        <fullName evidence="2">NAD-dependent epimerase/dehydratase family protein</fullName>
    </submittedName>
</protein>
<dbReference type="SUPFAM" id="SSF51735">
    <property type="entry name" value="NAD(P)-binding Rossmann-fold domains"/>
    <property type="match status" value="1"/>
</dbReference>
<sequence length="300" mass="34932">MKILITGVYGIVGSYLNEYLKINNNVIGIGKRKEFKKCCKYYSCDITDKNKLESIIKENKDIDIIIHCAALAHNKGNDLSYDKFMKVNYEATKYLVDLSKEYLNLKNFIFLSTISVYGEKLNKDSYIEIDSCNPKSPYAIAKKKSEDYIIENYNKNYSILRLAPVYSKDFTLNIERRSKVKGIPYKVGDGSQKLSLCNIRNIYEAVNYIINNSEKEKCSIYNISDNVIYDFNDLLEFIGFRYAKLKVPKFLFKVLHNVNKKIMGKQFIHENTIKLISDNIYSSEKISRKVNMRFNIKDVI</sequence>
<comment type="caution">
    <text evidence="2">The sequence shown here is derived from an EMBL/GenBank/DDBJ whole genome shotgun (WGS) entry which is preliminary data.</text>
</comment>
<accession>A0A6I1MMF6</accession>
<dbReference type="RefSeq" id="WP_152888927.1">
    <property type="nucleotide sequence ID" value="NZ_WHJC01000066.1"/>
</dbReference>